<dbReference type="Pfam" id="PF14938">
    <property type="entry name" value="SNAP"/>
    <property type="match status" value="1"/>
</dbReference>
<dbReference type="PROSITE" id="PS50005">
    <property type="entry name" value="TPR"/>
    <property type="match status" value="1"/>
</dbReference>
<dbReference type="Gene3D" id="1.25.40.10">
    <property type="entry name" value="Tetratricopeptide repeat domain"/>
    <property type="match status" value="1"/>
</dbReference>
<protein>
    <submittedName>
        <fullName evidence="2">Soluble NSF attachment protein, SNAP</fullName>
    </submittedName>
</protein>
<sequence length="165" mass="19372">MLCSCFDRYIDICMLMCDIFADMGELELAENLYPSVIQLCKTVRFDTSKIVQLHISLGELLLNQDKSEDTHDVYESANALCEKEDYTGVKYIDLLIKIGDLFYKKDDNEKTIQYFEKALGLLNNNYLKYKYAELFFKLSVCYAKIGSDKEIEYIRMYSNFRNPFN</sequence>
<evidence type="ECO:0000256" key="1">
    <source>
        <dbReference type="PROSITE-ProRule" id="PRU00339"/>
    </source>
</evidence>
<organism evidence="2 3">
    <name type="scientific">Marininema halotolerans</name>
    <dbReference type="NCBI Taxonomy" id="1155944"/>
    <lineage>
        <taxon>Bacteria</taxon>
        <taxon>Bacillati</taxon>
        <taxon>Bacillota</taxon>
        <taxon>Bacilli</taxon>
        <taxon>Bacillales</taxon>
        <taxon>Thermoactinomycetaceae</taxon>
        <taxon>Marininema</taxon>
    </lineage>
</organism>
<proteinExistence type="predicted"/>
<dbReference type="EMBL" id="FPAA01000002">
    <property type="protein sequence ID" value="SFS45442.1"/>
    <property type="molecule type" value="Genomic_DNA"/>
</dbReference>
<dbReference type="InterPro" id="IPR019734">
    <property type="entry name" value="TPR_rpt"/>
</dbReference>
<name>A0A1I6PZ51_9BACL</name>
<dbReference type="Proteomes" id="UP000198660">
    <property type="component" value="Unassembled WGS sequence"/>
</dbReference>
<evidence type="ECO:0000313" key="2">
    <source>
        <dbReference type="EMBL" id="SFS45442.1"/>
    </source>
</evidence>
<reference evidence="3" key="1">
    <citation type="submission" date="2016-10" db="EMBL/GenBank/DDBJ databases">
        <authorList>
            <person name="Varghese N."/>
            <person name="Submissions S."/>
        </authorList>
    </citation>
    <scope>NUCLEOTIDE SEQUENCE [LARGE SCALE GENOMIC DNA]</scope>
    <source>
        <strain evidence="3">DSM 45789</strain>
    </source>
</reference>
<dbReference type="InterPro" id="IPR011990">
    <property type="entry name" value="TPR-like_helical_dom_sf"/>
</dbReference>
<keyword evidence="1" id="KW-0802">TPR repeat</keyword>
<dbReference type="AlphaFoldDB" id="A0A1I6PZ51"/>
<dbReference type="SUPFAM" id="SSF48452">
    <property type="entry name" value="TPR-like"/>
    <property type="match status" value="1"/>
</dbReference>
<keyword evidence="3" id="KW-1185">Reference proteome</keyword>
<evidence type="ECO:0000313" key="3">
    <source>
        <dbReference type="Proteomes" id="UP000198660"/>
    </source>
</evidence>
<accession>A0A1I6PZ51</accession>
<feature type="repeat" description="TPR" evidence="1">
    <location>
        <begin position="92"/>
        <end position="125"/>
    </location>
</feature>
<gene>
    <name evidence="2" type="ORF">SAMN05444972_102233</name>
</gene>